<dbReference type="KEGG" id="ttz:FHG85_10680"/>
<dbReference type="GO" id="GO:0003700">
    <property type="term" value="F:DNA-binding transcription factor activity"/>
    <property type="evidence" value="ECO:0007669"/>
    <property type="project" value="InterPro"/>
</dbReference>
<dbReference type="SUPFAM" id="SSF46689">
    <property type="entry name" value="Homeodomain-like"/>
    <property type="match status" value="1"/>
</dbReference>
<dbReference type="Pfam" id="PF12833">
    <property type="entry name" value="HTH_18"/>
    <property type="match status" value="1"/>
</dbReference>
<dbReference type="Gene3D" id="1.10.10.60">
    <property type="entry name" value="Homeodomain-like"/>
    <property type="match status" value="2"/>
</dbReference>
<dbReference type="Proteomes" id="UP000500961">
    <property type="component" value="Chromosome"/>
</dbReference>
<proteinExistence type="predicted"/>
<reference evidence="5 6" key="1">
    <citation type="submission" date="2019-07" db="EMBL/GenBank/DDBJ databases">
        <title>Thalassofilum flectens gen. nov., sp. nov., a novel moderate thermophilic anaerobe from a shallow sea hot spring in Kunashir Island (Russia), representing a new family in the order Bacteroidales, and proposal of Thalassofilacea fam. nov.</title>
        <authorList>
            <person name="Kochetkova T.V."/>
            <person name="Podosokorskaya O.A."/>
            <person name="Novikov A."/>
            <person name="Elcheninov A.G."/>
            <person name="Toshchakov S.V."/>
            <person name="Kublanov I.V."/>
        </authorList>
    </citation>
    <scope>NUCLEOTIDE SEQUENCE [LARGE SCALE GENOMIC DNA]</scope>
    <source>
        <strain evidence="5 6">38-H</strain>
    </source>
</reference>
<dbReference type="PANTHER" id="PTHR43280">
    <property type="entry name" value="ARAC-FAMILY TRANSCRIPTIONAL REGULATOR"/>
    <property type="match status" value="1"/>
</dbReference>
<organism evidence="5 6">
    <name type="scientific">Tenuifilum thalassicum</name>
    <dbReference type="NCBI Taxonomy" id="2590900"/>
    <lineage>
        <taxon>Bacteria</taxon>
        <taxon>Pseudomonadati</taxon>
        <taxon>Bacteroidota</taxon>
        <taxon>Bacteroidia</taxon>
        <taxon>Bacteroidales</taxon>
        <taxon>Tenuifilaceae</taxon>
        <taxon>Tenuifilum</taxon>
    </lineage>
</organism>
<sequence length="303" mass="35569">MKHFKTLSAYLDYLGLPRPEHPMLSVIVFDGDKAIPCPRESSPPITNDCYTISFKKYVEGDLNYGRTKYDFTNGALIFMAPRQVLQWNSSIVFEPKGFSILFHEDFLKGTILEKQIKKYGFFSYSTKEALHLSPKEEKQIESIVKNIEIEYQNTQDDFSKDIIIAHLDTLLKYANRFYQRQFINRKELTNSLLEQFNQYLDDYFESGQFQEKGIPSIEQIAEKLKVSQRYLSDALKKETGKTAHEHLQLYLINEAKNMLLQPEKSVAEVAYDLGFEYPQYFSRLFKKKEGISPTQYREKYKLN</sequence>
<evidence type="ECO:0000313" key="5">
    <source>
        <dbReference type="EMBL" id="QKG80710.1"/>
    </source>
</evidence>
<dbReference type="InterPro" id="IPR018060">
    <property type="entry name" value="HTH_AraC"/>
</dbReference>
<evidence type="ECO:0000256" key="2">
    <source>
        <dbReference type="ARBA" id="ARBA00023125"/>
    </source>
</evidence>
<dbReference type="EMBL" id="CP041345">
    <property type="protein sequence ID" value="QKG80710.1"/>
    <property type="molecule type" value="Genomic_DNA"/>
</dbReference>
<dbReference type="AlphaFoldDB" id="A0A7D3XLX8"/>
<dbReference type="InterPro" id="IPR020449">
    <property type="entry name" value="Tscrpt_reg_AraC-type_HTH"/>
</dbReference>
<dbReference type="InterPro" id="IPR009057">
    <property type="entry name" value="Homeodomain-like_sf"/>
</dbReference>
<dbReference type="PROSITE" id="PS01124">
    <property type="entry name" value="HTH_ARAC_FAMILY_2"/>
    <property type="match status" value="1"/>
</dbReference>
<dbReference type="RefSeq" id="WP_173075728.1">
    <property type="nucleotide sequence ID" value="NZ_CP041345.1"/>
</dbReference>
<keyword evidence="6" id="KW-1185">Reference proteome</keyword>
<dbReference type="GO" id="GO:0043565">
    <property type="term" value="F:sequence-specific DNA binding"/>
    <property type="evidence" value="ECO:0007669"/>
    <property type="project" value="InterPro"/>
</dbReference>
<dbReference type="PRINTS" id="PR00032">
    <property type="entry name" value="HTHARAC"/>
</dbReference>
<keyword evidence="2" id="KW-0238">DNA-binding</keyword>
<keyword evidence="3" id="KW-0804">Transcription</keyword>
<evidence type="ECO:0000256" key="3">
    <source>
        <dbReference type="ARBA" id="ARBA00023163"/>
    </source>
</evidence>
<dbReference type="PANTHER" id="PTHR43280:SF32">
    <property type="entry name" value="TRANSCRIPTIONAL REGULATORY PROTEIN"/>
    <property type="match status" value="1"/>
</dbReference>
<keyword evidence="1" id="KW-0805">Transcription regulation</keyword>
<feature type="domain" description="HTH araC/xylS-type" evidence="4">
    <location>
        <begin position="194"/>
        <end position="299"/>
    </location>
</feature>
<evidence type="ECO:0000256" key="1">
    <source>
        <dbReference type="ARBA" id="ARBA00023015"/>
    </source>
</evidence>
<dbReference type="SMART" id="SM00342">
    <property type="entry name" value="HTH_ARAC"/>
    <property type="match status" value="1"/>
</dbReference>
<name>A0A7D3XLX8_9BACT</name>
<evidence type="ECO:0000313" key="6">
    <source>
        <dbReference type="Proteomes" id="UP000500961"/>
    </source>
</evidence>
<accession>A0A7D3XLX8</accession>
<evidence type="ECO:0000259" key="4">
    <source>
        <dbReference type="PROSITE" id="PS01124"/>
    </source>
</evidence>
<protein>
    <submittedName>
        <fullName evidence="5">Helix-turn-helix domain-containing protein</fullName>
    </submittedName>
</protein>
<gene>
    <name evidence="5" type="ORF">FHG85_10680</name>
</gene>